<protein>
    <recommendedName>
        <fullName evidence="3">Serine/threonine protein kinase</fullName>
    </recommendedName>
</protein>
<sequence length="59" mass="6444">MLHRIVHSGARLDGIRAPFRGPVAACLAKDPADRPTSPEVLRAITASWSPPEQWPTETL</sequence>
<reference evidence="2" key="1">
    <citation type="journal article" date="2019" name="Int. J. Syst. Evol. Microbiol.">
        <title>The Global Catalogue of Microorganisms (GCM) 10K type strain sequencing project: providing services to taxonomists for standard genome sequencing and annotation.</title>
        <authorList>
            <consortium name="The Broad Institute Genomics Platform"/>
            <consortium name="The Broad Institute Genome Sequencing Center for Infectious Disease"/>
            <person name="Wu L."/>
            <person name="Ma J."/>
        </authorList>
    </citation>
    <scope>NUCLEOTIDE SEQUENCE [LARGE SCALE GENOMIC DNA]</scope>
    <source>
        <strain evidence="2">JCM 12607</strain>
    </source>
</reference>
<proteinExistence type="predicted"/>
<evidence type="ECO:0000313" key="1">
    <source>
        <dbReference type="EMBL" id="MFD0623056.1"/>
    </source>
</evidence>
<name>A0ABW2WRW6_9ACTN</name>
<evidence type="ECO:0000313" key="2">
    <source>
        <dbReference type="Proteomes" id="UP001596915"/>
    </source>
</evidence>
<evidence type="ECO:0008006" key="3">
    <source>
        <dbReference type="Google" id="ProtNLM"/>
    </source>
</evidence>
<dbReference type="Proteomes" id="UP001596915">
    <property type="component" value="Unassembled WGS sequence"/>
</dbReference>
<comment type="caution">
    <text evidence="1">The sequence shown here is derived from an EMBL/GenBank/DDBJ whole genome shotgun (WGS) entry which is preliminary data.</text>
</comment>
<gene>
    <name evidence="1" type="ORF">ACFQ2K_09810</name>
</gene>
<dbReference type="EMBL" id="JBHTGL010000008">
    <property type="protein sequence ID" value="MFD0623056.1"/>
    <property type="molecule type" value="Genomic_DNA"/>
</dbReference>
<organism evidence="1 2">
    <name type="scientific">Streptomyces sanglieri</name>
    <dbReference type="NCBI Taxonomy" id="193460"/>
    <lineage>
        <taxon>Bacteria</taxon>
        <taxon>Bacillati</taxon>
        <taxon>Actinomycetota</taxon>
        <taxon>Actinomycetes</taxon>
        <taxon>Kitasatosporales</taxon>
        <taxon>Streptomycetaceae</taxon>
        <taxon>Streptomyces</taxon>
    </lineage>
</organism>
<accession>A0ABW2WRW6</accession>
<keyword evidence="2" id="KW-1185">Reference proteome</keyword>